<sequence>MLLSVELKKKIESKKAEMKELRDKGDIENAHNIIAEIENLNKKLEIQLKLEEDDKNHVINSGKAHEPQGEVLNKNKAFNKALNGKKLSEKEIEYVKNNLIENSVGATGIVGAEDVRGGYLLPETHETQIKELRRKRRALKDLVNVKNVTTRTGKYSTEGDNSKLELVNFEELNDLTEKDLKFGQKSWDVKDYGLLIPVANQFLQDTDINIIDYIGKEFVKAAVRTENKKIITEMKKLSAITIKGIDDLVSALNTAIDPAIAENARIITNQTSFDWLDRQKDSQGLPLLQPSLSEPTKKNLKGKIIEVFSDEELEPKTTGNLTFYVGDLEEYLTFYEKEGIEVAKSEEAGFKQNTTWLRVIERFDLGIYDDKALVLCEMKKPTA</sequence>
<feature type="coiled-coil region" evidence="2">
    <location>
        <begin position="4"/>
        <end position="54"/>
    </location>
</feature>
<reference evidence="4 5" key="1">
    <citation type="submission" date="2020-05" db="EMBL/GenBank/DDBJ databases">
        <title>Draft genome of xy-202 and genomic insight in genome of the genus Peptostreptococcus.</title>
        <authorList>
            <person name="Zhang Z."/>
        </authorList>
    </citation>
    <scope>NUCLEOTIDE SEQUENCE [LARGE SCALE GENOMIC DNA]</scope>
    <source>
        <strain evidence="4 5">DSM 27025</strain>
    </source>
</reference>
<dbReference type="Gene3D" id="3.30.2400.10">
    <property type="entry name" value="Major capsid protein gp5"/>
    <property type="match status" value="1"/>
</dbReference>
<organism evidence="4 5">
    <name type="scientific">Peptostreptococcus canis</name>
    <dbReference type="NCBI Taxonomy" id="1159213"/>
    <lineage>
        <taxon>Bacteria</taxon>
        <taxon>Bacillati</taxon>
        <taxon>Bacillota</taxon>
        <taxon>Clostridia</taxon>
        <taxon>Peptostreptococcales</taxon>
        <taxon>Peptostreptococcaceae</taxon>
        <taxon>Peptostreptococcus</taxon>
    </lineage>
</organism>
<accession>A0ABR6TMD6</accession>
<protein>
    <submittedName>
        <fullName evidence="4">Phage major capsid protein</fullName>
    </submittedName>
</protein>
<dbReference type="EMBL" id="JABGBW010000007">
    <property type="protein sequence ID" value="MBC2576572.1"/>
    <property type="molecule type" value="Genomic_DNA"/>
</dbReference>
<proteinExistence type="predicted"/>
<dbReference type="Proteomes" id="UP000713904">
    <property type="component" value="Unassembled WGS sequence"/>
</dbReference>
<evidence type="ECO:0000256" key="2">
    <source>
        <dbReference type="SAM" id="Coils"/>
    </source>
</evidence>
<evidence type="ECO:0000313" key="5">
    <source>
        <dbReference type="Proteomes" id="UP000713904"/>
    </source>
</evidence>
<dbReference type="Pfam" id="PF05065">
    <property type="entry name" value="Phage_capsid"/>
    <property type="match status" value="1"/>
</dbReference>
<dbReference type="SUPFAM" id="SSF56563">
    <property type="entry name" value="Major capsid protein gp5"/>
    <property type="match status" value="1"/>
</dbReference>
<dbReference type="Gene3D" id="3.30.2320.10">
    <property type="entry name" value="hypothetical protein PF0899 domain"/>
    <property type="match status" value="1"/>
</dbReference>
<evidence type="ECO:0000259" key="3">
    <source>
        <dbReference type="Pfam" id="PF05065"/>
    </source>
</evidence>
<feature type="domain" description="Phage capsid-like C-terminal" evidence="3">
    <location>
        <begin position="117"/>
        <end position="376"/>
    </location>
</feature>
<gene>
    <name evidence="4" type="ORF">HLB29_07705</name>
</gene>
<dbReference type="NCBIfam" id="TIGR01554">
    <property type="entry name" value="major_cap_HK97"/>
    <property type="match status" value="1"/>
</dbReference>
<dbReference type="RefSeq" id="WP_185624593.1">
    <property type="nucleotide sequence ID" value="NZ_JABGBW010000007.1"/>
</dbReference>
<comment type="subcellular location">
    <subcellularLocation>
        <location evidence="1">Virion</location>
    </subcellularLocation>
</comment>
<dbReference type="InterPro" id="IPR024455">
    <property type="entry name" value="Phage_capsid"/>
</dbReference>
<dbReference type="InterPro" id="IPR054612">
    <property type="entry name" value="Phage_capsid-like_C"/>
</dbReference>
<evidence type="ECO:0000256" key="1">
    <source>
        <dbReference type="ARBA" id="ARBA00004328"/>
    </source>
</evidence>
<keyword evidence="5" id="KW-1185">Reference proteome</keyword>
<comment type="caution">
    <text evidence="4">The sequence shown here is derived from an EMBL/GenBank/DDBJ whole genome shotgun (WGS) entry which is preliminary data.</text>
</comment>
<keyword evidence="2" id="KW-0175">Coiled coil</keyword>
<evidence type="ECO:0000313" key="4">
    <source>
        <dbReference type="EMBL" id="MBC2576572.1"/>
    </source>
</evidence>
<name>A0ABR6TMD6_9FIRM</name>